<feature type="domain" description="DUF3071" evidence="2">
    <location>
        <begin position="2"/>
        <end position="119"/>
    </location>
</feature>
<evidence type="ECO:0000256" key="1">
    <source>
        <dbReference type="SAM" id="MobiDB-lite"/>
    </source>
</evidence>
<feature type="region of interest" description="Disordered" evidence="1">
    <location>
        <begin position="164"/>
        <end position="194"/>
    </location>
</feature>
<gene>
    <name evidence="3" type="ORF">FOJ82_00130</name>
</gene>
<reference evidence="3 4" key="1">
    <citation type="submission" date="2019-07" db="EMBL/GenBank/DDBJ databases">
        <authorList>
            <person name="Zhou L.-Y."/>
        </authorList>
    </citation>
    <scope>NUCLEOTIDE SEQUENCE [LARGE SCALE GENOMIC DNA]</scope>
    <source>
        <strain evidence="3 4">YIM 101269</strain>
    </source>
</reference>
<protein>
    <submittedName>
        <fullName evidence="3">DUF3071 domain-containing protein</fullName>
    </submittedName>
</protein>
<keyword evidence="4" id="KW-1185">Reference proteome</keyword>
<dbReference type="InterPro" id="IPR047682">
    <property type="entry name" value="SepH-like"/>
</dbReference>
<dbReference type="NCBIfam" id="NF040712">
    <property type="entry name" value="SepH"/>
    <property type="match status" value="1"/>
</dbReference>
<evidence type="ECO:0000313" key="4">
    <source>
        <dbReference type="Proteomes" id="UP000317638"/>
    </source>
</evidence>
<comment type="caution">
    <text evidence="3">The sequence shown here is derived from an EMBL/GenBank/DDBJ whole genome shotgun (WGS) entry which is preliminary data.</text>
</comment>
<feature type="region of interest" description="Disordered" evidence="1">
    <location>
        <begin position="218"/>
        <end position="312"/>
    </location>
</feature>
<evidence type="ECO:0000259" key="2">
    <source>
        <dbReference type="Pfam" id="PF11268"/>
    </source>
</evidence>
<dbReference type="OrthoDB" id="5180791at2"/>
<dbReference type="Pfam" id="PF11268">
    <property type="entry name" value="DUF3071"/>
    <property type="match status" value="1"/>
</dbReference>
<dbReference type="Proteomes" id="UP000317638">
    <property type="component" value="Unassembled WGS sequence"/>
</dbReference>
<feature type="compositionally biased region" description="Acidic residues" evidence="1">
    <location>
        <begin position="269"/>
        <end position="282"/>
    </location>
</feature>
<dbReference type="AlphaFoldDB" id="A0A553K3R2"/>
<accession>A0A553K3R2</accession>
<dbReference type="RefSeq" id="WP_143936453.1">
    <property type="nucleotide sequence ID" value="NZ_VKKG01000001.1"/>
</dbReference>
<evidence type="ECO:0000313" key="3">
    <source>
        <dbReference type="EMBL" id="TRY19364.1"/>
    </source>
</evidence>
<name>A0A553K3R2_9ACTN</name>
<proteinExistence type="predicted"/>
<dbReference type="InterPro" id="IPR021421">
    <property type="entry name" value="DUF3071"/>
</dbReference>
<dbReference type="EMBL" id="VKKG01000001">
    <property type="protein sequence ID" value="TRY19364.1"/>
    <property type="molecule type" value="Genomic_DNA"/>
</dbReference>
<organism evidence="3 4">
    <name type="scientific">Tessaracoccus rhinocerotis</name>
    <dbReference type="NCBI Taxonomy" id="1689449"/>
    <lineage>
        <taxon>Bacteria</taxon>
        <taxon>Bacillati</taxon>
        <taxon>Actinomycetota</taxon>
        <taxon>Actinomycetes</taxon>
        <taxon>Propionibacteriales</taxon>
        <taxon>Propionibacteriaceae</taxon>
        <taxon>Tessaracoccus</taxon>
    </lineage>
</organism>
<sequence>MDSALSPREIQARIRGGASVTDVAEEAGVDVERIEGFAGPVLAEREHMTRTALAATVRRRGDGTGHRKLGDIITERLRARGIDADDVVWDSWRMPDRRWALVGRIEDEDEAASRSAEFLFDPKGRFNVAANADARWMIGEQLPGLETPDNENTVDFQDELALVRATQDTPDVPGDDVPRPDTSYDSDATSELDDLYDMMSGISEDSVRIYVGLDEEGEPVHNAPTAQADEADTKSAPEGSPAGPHEPQGAQVSPAAPDVPADGQTVLEPEQDALVEAPEESLQESPKPKGKRRRAKIPSWDEIMFGGPTKDA</sequence>